<feature type="compositionally biased region" description="Polar residues" evidence="8">
    <location>
        <begin position="359"/>
        <end position="369"/>
    </location>
</feature>
<dbReference type="InterPro" id="IPR028889">
    <property type="entry name" value="USP"/>
</dbReference>
<dbReference type="InterPro" id="IPR038765">
    <property type="entry name" value="Papain-like_cys_pep_sf"/>
</dbReference>
<evidence type="ECO:0000256" key="8">
    <source>
        <dbReference type="SAM" id="MobiDB-lite"/>
    </source>
</evidence>
<evidence type="ECO:0000256" key="1">
    <source>
        <dbReference type="ARBA" id="ARBA00000707"/>
    </source>
</evidence>
<keyword evidence="7" id="KW-0788">Thiol protease</keyword>
<dbReference type="PROSITE" id="PS00973">
    <property type="entry name" value="USP_2"/>
    <property type="match status" value="1"/>
</dbReference>
<comment type="caution">
    <text evidence="10">The sequence shown here is derived from an EMBL/GenBank/DDBJ whole genome shotgun (WGS) entry which is preliminary data.</text>
</comment>
<feature type="compositionally biased region" description="Polar residues" evidence="8">
    <location>
        <begin position="325"/>
        <end position="340"/>
    </location>
</feature>
<dbReference type="PROSITE" id="PS50235">
    <property type="entry name" value="USP_3"/>
    <property type="match status" value="1"/>
</dbReference>
<dbReference type="CDD" id="cd02674">
    <property type="entry name" value="Peptidase_C19R"/>
    <property type="match status" value="1"/>
</dbReference>
<keyword evidence="4" id="KW-0645">Protease</keyword>
<evidence type="ECO:0000256" key="7">
    <source>
        <dbReference type="ARBA" id="ARBA00022807"/>
    </source>
</evidence>
<comment type="similarity">
    <text evidence="2">Belongs to the peptidase C19 family.</text>
</comment>
<dbReference type="PANTHER" id="PTHR21646">
    <property type="entry name" value="UBIQUITIN CARBOXYL-TERMINAL HYDROLASE"/>
    <property type="match status" value="1"/>
</dbReference>
<dbReference type="Gene3D" id="3.90.70.10">
    <property type="entry name" value="Cysteine proteinases"/>
    <property type="match status" value="1"/>
</dbReference>
<dbReference type="InterPro" id="IPR050185">
    <property type="entry name" value="Ub_carboxyl-term_hydrolase"/>
</dbReference>
<evidence type="ECO:0000259" key="9">
    <source>
        <dbReference type="PROSITE" id="PS50235"/>
    </source>
</evidence>
<dbReference type="EC" id="3.4.19.12" evidence="3"/>
<evidence type="ECO:0000256" key="2">
    <source>
        <dbReference type="ARBA" id="ARBA00009085"/>
    </source>
</evidence>
<keyword evidence="6" id="KW-0378">Hydrolase</keyword>
<dbReference type="Pfam" id="PF00443">
    <property type="entry name" value="UCH"/>
    <property type="match status" value="1"/>
</dbReference>
<proteinExistence type="inferred from homology"/>
<dbReference type="EMBL" id="JASJQH010000041">
    <property type="protein sequence ID" value="KAK9767990.1"/>
    <property type="molecule type" value="Genomic_DNA"/>
</dbReference>
<dbReference type="PANTHER" id="PTHR21646:SF24">
    <property type="entry name" value="UBIQUITIN CARBOXYL-TERMINAL HYDROLASE"/>
    <property type="match status" value="1"/>
</dbReference>
<evidence type="ECO:0000256" key="5">
    <source>
        <dbReference type="ARBA" id="ARBA00022786"/>
    </source>
</evidence>
<dbReference type="Proteomes" id="UP001479436">
    <property type="component" value="Unassembled WGS sequence"/>
</dbReference>
<sequence>MDDVEVNHQRIEEINDEELTAKEDEIAPLEECSLETPVKKFKKADPKLFEMKISSQASGRSIPANFTLTNIITLGKRRQDVDEAKEVTSLPFLKLGDTIICEWEREVADYVFDNAKNEMDTDDNRRGLWSTFEIFQDPNESPIEKSQEKKDITLDDCLEEFVKEEQLGEDDPWYCPNCKKHQQALKKFDLWRLPDFLVVHLKRFSHTRSWRNKIDVLVDFPVSDLDLSPRVLSESSETNGMVYDLYAISNHYGGLGGGHYTAYAYNYEEERGYHYDDSMVEPVDVESIKTTAAYLLFYKRRGAEIHLPDLSKIEQQKEQLPANGHTDQMQLTPFNPSLGNSDHIEYSDEELDKDMEISMSDSRSSPDFM</sequence>
<evidence type="ECO:0000313" key="11">
    <source>
        <dbReference type="Proteomes" id="UP001479436"/>
    </source>
</evidence>
<protein>
    <recommendedName>
        <fullName evidence="3">ubiquitinyl hydrolase 1</fullName>
        <ecNumber evidence="3">3.4.19.12</ecNumber>
    </recommendedName>
</protein>
<reference evidence="10 11" key="1">
    <citation type="submission" date="2023-04" db="EMBL/GenBank/DDBJ databases">
        <title>Genome of Basidiobolus ranarum AG-B5.</title>
        <authorList>
            <person name="Stajich J.E."/>
            <person name="Carter-House D."/>
            <person name="Gryganskyi A."/>
        </authorList>
    </citation>
    <scope>NUCLEOTIDE SEQUENCE [LARGE SCALE GENOMIC DNA]</scope>
    <source>
        <strain evidence="10 11">AG-B5</strain>
    </source>
</reference>
<dbReference type="InterPro" id="IPR001394">
    <property type="entry name" value="Peptidase_C19_UCH"/>
</dbReference>
<evidence type="ECO:0000313" key="10">
    <source>
        <dbReference type="EMBL" id="KAK9767990.1"/>
    </source>
</evidence>
<comment type="catalytic activity">
    <reaction evidence="1">
        <text>Thiol-dependent hydrolysis of ester, thioester, amide, peptide and isopeptide bonds formed by the C-terminal Gly of ubiquitin (a 76-residue protein attached to proteins as an intracellular targeting signal).</text>
        <dbReference type="EC" id="3.4.19.12"/>
    </reaction>
</comment>
<dbReference type="InterPro" id="IPR018200">
    <property type="entry name" value="USP_CS"/>
</dbReference>
<feature type="region of interest" description="Disordered" evidence="8">
    <location>
        <begin position="321"/>
        <end position="369"/>
    </location>
</feature>
<keyword evidence="5" id="KW-0833">Ubl conjugation pathway</keyword>
<organism evidence="10 11">
    <name type="scientific">Basidiobolus ranarum</name>
    <dbReference type="NCBI Taxonomy" id="34480"/>
    <lineage>
        <taxon>Eukaryota</taxon>
        <taxon>Fungi</taxon>
        <taxon>Fungi incertae sedis</taxon>
        <taxon>Zoopagomycota</taxon>
        <taxon>Entomophthoromycotina</taxon>
        <taxon>Basidiobolomycetes</taxon>
        <taxon>Basidiobolales</taxon>
        <taxon>Basidiobolaceae</taxon>
        <taxon>Basidiobolus</taxon>
    </lineage>
</organism>
<evidence type="ECO:0000256" key="4">
    <source>
        <dbReference type="ARBA" id="ARBA00022670"/>
    </source>
</evidence>
<dbReference type="SUPFAM" id="SSF54001">
    <property type="entry name" value="Cysteine proteinases"/>
    <property type="match status" value="1"/>
</dbReference>
<gene>
    <name evidence="10" type="ORF">K7432_001720</name>
</gene>
<feature type="domain" description="USP" evidence="9">
    <location>
        <begin position="1"/>
        <end position="301"/>
    </location>
</feature>
<evidence type="ECO:0000256" key="6">
    <source>
        <dbReference type="ARBA" id="ARBA00022801"/>
    </source>
</evidence>
<evidence type="ECO:0000256" key="3">
    <source>
        <dbReference type="ARBA" id="ARBA00012759"/>
    </source>
</evidence>
<name>A0ABR2X2K4_9FUNG</name>
<accession>A0ABR2X2K4</accession>
<keyword evidence="11" id="KW-1185">Reference proteome</keyword>